<protein>
    <submittedName>
        <fullName evidence="2">Uncharacterized protein</fullName>
    </submittedName>
</protein>
<proteinExistence type="predicted"/>
<organism evidence="1 2">
    <name type="scientific">Acrobeloides nanus</name>
    <dbReference type="NCBI Taxonomy" id="290746"/>
    <lineage>
        <taxon>Eukaryota</taxon>
        <taxon>Metazoa</taxon>
        <taxon>Ecdysozoa</taxon>
        <taxon>Nematoda</taxon>
        <taxon>Chromadorea</taxon>
        <taxon>Rhabditida</taxon>
        <taxon>Tylenchina</taxon>
        <taxon>Cephalobomorpha</taxon>
        <taxon>Cephaloboidea</taxon>
        <taxon>Cephalobidae</taxon>
        <taxon>Acrobeloides</taxon>
    </lineage>
</organism>
<dbReference type="Proteomes" id="UP000887540">
    <property type="component" value="Unplaced"/>
</dbReference>
<evidence type="ECO:0000313" key="1">
    <source>
        <dbReference type="Proteomes" id="UP000887540"/>
    </source>
</evidence>
<dbReference type="WBParaSite" id="ACRNAN_scaffold18670.g27018.t1">
    <property type="protein sequence ID" value="ACRNAN_scaffold18670.g27018.t1"/>
    <property type="gene ID" value="ACRNAN_scaffold18670.g27018"/>
</dbReference>
<reference evidence="2" key="1">
    <citation type="submission" date="2022-11" db="UniProtKB">
        <authorList>
            <consortium name="WormBaseParasite"/>
        </authorList>
    </citation>
    <scope>IDENTIFICATION</scope>
</reference>
<name>A0A914D6P2_9BILA</name>
<sequence length="61" mass="6590">MFSKRGLNLFSRLSYITGTIQQSSTAASPVTNVAKIVEAMDEAGVKEPKPLYLDVQATSPM</sequence>
<accession>A0A914D6P2</accession>
<keyword evidence="1" id="KW-1185">Reference proteome</keyword>
<dbReference type="AlphaFoldDB" id="A0A914D6P2"/>
<evidence type="ECO:0000313" key="2">
    <source>
        <dbReference type="WBParaSite" id="ACRNAN_scaffold18670.g27018.t1"/>
    </source>
</evidence>